<dbReference type="STRING" id="631362.Thi970DRAFT_00035"/>
<keyword evidence="2" id="KW-1185">Reference proteome</keyword>
<evidence type="ECO:0000313" key="1">
    <source>
        <dbReference type="EMBL" id="EIC23900.1"/>
    </source>
</evidence>
<evidence type="ECO:0008006" key="3">
    <source>
        <dbReference type="Google" id="ProtNLM"/>
    </source>
</evidence>
<dbReference type="HOGENOM" id="CLU_067323_0_0_6"/>
<dbReference type="AlphaFoldDB" id="H8YVG0"/>
<dbReference type="OrthoDB" id="9808443at2"/>
<dbReference type="eggNOG" id="COG2253">
    <property type="taxonomic scope" value="Bacteria"/>
</dbReference>
<dbReference type="Pfam" id="PF08843">
    <property type="entry name" value="AbiEii"/>
    <property type="match status" value="1"/>
</dbReference>
<dbReference type="RefSeq" id="WP_009146523.1">
    <property type="nucleotide sequence ID" value="NZ_CP121471.1"/>
</dbReference>
<evidence type="ECO:0000313" key="2">
    <source>
        <dbReference type="Proteomes" id="UP000002964"/>
    </source>
</evidence>
<dbReference type="EMBL" id="JH603163">
    <property type="protein sequence ID" value="EIC23900.1"/>
    <property type="molecule type" value="Genomic_DNA"/>
</dbReference>
<reference evidence="2" key="1">
    <citation type="submission" date="2011-06" db="EMBL/GenBank/DDBJ databases">
        <authorList>
            <consortium name="US DOE Joint Genome Institute (JGI-PGF)"/>
            <person name="Lucas S."/>
            <person name="Han J."/>
            <person name="Lapidus A."/>
            <person name="Cheng J.-F."/>
            <person name="Goodwin L."/>
            <person name="Pitluck S."/>
            <person name="Peters L."/>
            <person name="Land M.L."/>
            <person name="Hauser L."/>
            <person name="Vogl K."/>
            <person name="Liu Z."/>
            <person name="Overmann J."/>
            <person name="Frigaard N.-U."/>
            <person name="Bryant D.A."/>
            <person name="Woyke T.J."/>
        </authorList>
    </citation>
    <scope>NUCLEOTIDE SEQUENCE [LARGE SCALE GENOMIC DNA]</scope>
    <source>
        <strain evidence="2">970</strain>
    </source>
</reference>
<dbReference type="InterPro" id="IPR014942">
    <property type="entry name" value="AbiEii"/>
</dbReference>
<protein>
    <recommendedName>
        <fullName evidence="3">Nucleotidyl transferase AbiEii/AbiGii toxin family protein</fullName>
    </recommendedName>
</protein>
<reference evidence="1 2" key="2">
    <citation type="submission" date="2011-11" db="EMBL/GenBank/DDBJ databases">
        <authorList>
            <consortium name="US DOE Joint Genome Institute"/>
            <person name="Lucas S."/>
            <person name="Han J."/>
            <person name="Lapidus A."/>
            <person name="Cheng J.-F."/>
            <person name="Goodwin L."/>
            <person name="Pitluck S."/>
            <person name="Peters L."/>
            <person name="Ovchinnikova G."/>
            <person name="Zhang X."/>
            <person name="Detter J.C."/>
            <person name="Han C."/>
            <person name="Tapia R."/>
            <person name="Land M."/>
            <person name="Hauser L."/>
            <person name="Kyrpides N."/>
            <person name="Ivanova N."/>
            <person name="Pagani I."/>
            <person name="Vogl K."/>
            <person name="Liu Z."/>
            <person name="Overmann J."/>
            <person name="Frigaard N.-U."/>
            <person name="Bryant D."/>
            <person name="Woyke T."/>
        </authorList>
    </citation>
    <scope>NUCLEOTIDE SEQUENCE [LARGE SCALE GENOMIC DNA]</scope>
    <source>
        <strain evidence="1 2">970</strain>
    </source>
</reference>
<sequence length="302" mass="33849">MNGPDVGASVRARLLTIAKANGQDFNFVLTRYALERLLYRLGQSRYAERFLLKGALLFDLWFDIPHRPTRDIDLLGFGSAEPLIAERIFRELCSAVAVPEDGMHFQPETVRVQAIRKAANYGGLRVTLSGRLANARCPVQIDLGFGDAVTPGPETLDYPCLLKDLPSPRLKAYPRETVVSEKLQALVVLGIANSRMKDYFDLWVLSWHSTFDGATLTGAIDATFARRATPIPADVPFGLRTAFALDNQKKTQWRAFLAKNALKPVELKAVLSRLRLFLEPPMQAARLEQPWAAHWHPDVGWR</sequence>
<organism evidence="1 2">
    <name type="scientific">Thiorhodovibrio frisius</name>
    <dbReference type="NCBI Taxonomy" id="631362"/>
    <lineage>
        <taxon>Bacteria</taxon>
        <taxon>Pseudomonadati</taxon>
        <taxon>Pseudomonadota</taxon>
        <taxon>Gammaproteobacteria</taxon>
        <taxon>Chromatiales</taxon>
        <taxon>Chromatiaceae</taxon>
        <taxon>Thiorhodovibrio</taxon>
    </lineage>
</organism>
<name>H8YVG0_9GAMM</name>
<gene>
    <name evidence="1" type="ORF">Thi970DRAFT_00035</name>
</gene>
<dbReference type="Proteomes" id="UP000002964">
    <property type="component" value="Unassembled WGS sequence"/>
</dbReference>
<accession>H8YVG0</accession>
<proteinExistence type="predicted"/>